<feature type="domain" description="Nudix hydrolase" evidence="17">
    <location>
        <begin position="1"/>
        <end position="122"/>
    </location>
</feature>
<dbReference type="STRING" id="351659.SAMN05421784_12256"/>
<comment type="cofactor">
    <cofactor evidence="1">
        <name>Mg(2+)</name>
        <dbReference type="ChEBI" id="CHEBI:18420"/>
    </cofactor>
</comment>
<dbReference type="PANTHER" id="PTHR47707">
    <property type="entry name" value="8-OXO-DGTP DIPHOSPHATASE"/>
    <property type="match status" value="1"/>
</dbReference>
<evidence type="ECO:0000313" key="19">
    <source>
        <dbReference type="Proteomes" id="UP000242496"/>
    </source>
</evidence>
<dbReference type="PROSITE" id="PS51462">
    <property type="entry name" value="NUDIX"/>
    <property type="match status" value="1"/>
</dbReference>
<proteinExistence type="inferred from homology"/>
<dbReference type="InterPro" id="IPR047127">
    <property type="entry name" value="MutT-like"/>
</dbReference>
<evidence type="ECO:0000256" key="14">
    <source>
        <dbReference type="ARBA" id="ARBA00041592"/>
    </source>
</evidence>
<dbReference type="EMBL" id="FPBJ01000022">
    <property type="protein sequence ID" value="SFU75118.1"/>
    <property type="molecule type" value="Genomic_DNA"/>
</dbReference>
<organism evidence="18 19">
    <name type="scientific">Xenorhabdus koppenhoeferi</name>
    <dbReference type="NCBI Taxonomy" id="351659"/>
    <lineage>
        <taxon>Bacteria</taxon>
        <taxon>Pseudomonadati</taxon>
        <taxon>Pseudomonadota</taxon>
        <taxon>Gammaproteobacteria</taxon>
        <taxon>Enterobacterales</taxon>
        <taxon>Morganellaceae</taxon>
        <taxon>Xenorhabdus</taxon>
    </lineage>
</organism>
<dbReference type="Proteomes" id="UP000242496">
    <property type="component" value="Unassembled WGS sequence"/>
</dbReference>
<dbReference type="RefSeq" id="WP_092551868.1">
    <property type="nucleotide sequence ID" value="NZ_CAWRBG010000041.1"/>
</dbReference>
<dbReference type="CDD" id="cd04690">
    <property type="entry name" value="NUDIX_Hydrolase"/>
    <property type="match status" value="1"/>
</dbReference>
<dbReference type="OrthoDB" id="9801098at2"/>
<evidence type="ECO:0000313" key="18">
    <source>
        <dbReference type="EMBL" id="SFU75118.1"/>
    </source>
</evidence>
<evidence type="ECO:0000256" key="8">
    <source>
        <dbReference type="ARBA" id="ARBA00022842"/>
    </source>
</evidence>
<dbReference type="GO" id="GO:0035539">
    <property type="term" value="F:8-oxo-7,8-dihydrodeoxyguanosine triphosphate pyrophosphatase activity"/>
    <property type="evidence" value="ECO:0007669"/>
    <property type="project" value="UniProtKB-EC"/>
</dbReference>
<evidence type="ECO:0000256" key="9">
    <source>
        <dbReference type="ARBA" id="ARBA00023204"/>
    </source>
</evidence>
<dbReference type="Gene3D" id="3.90.79.10">
    <property type="entry name" value="Nucleoside Triphosphate Pyrophosphohydrolase"/>
    <property type="match status" value="1"/>
</dbReference>
<keyword evidence="7" id="KW-0378">Hydrolase</keyword>
<dbReference type="GO" id="GO:0046872">
    <property type="term" value="F:metal ion binding"/>
    <property type="evidence" value="ECO:0007669"/>
    <property type="project" value="UniProtKB-KW"/>
</dbReference>
<dbReference type="PROSITE" id="PS00893">
    <property type="entry name" value="NUDIX_BOX"/>
    <property type="match status" value="1"/>
</dbReference>
<dbReference type="InterPro" id="IPR015797">
    <property type="entry name" value="NUDIX_hydrolase-like_dom_sf"/>
</dbReference>
<evidence type="ECO:0000259" key="17">
    <source>
        <dbReference type="PROSITE" id="PS51462"/>
    </source>
</evidence>
<keyword evidence="3" id="KW-0515">Mutator protein</keyword>
<dbReference type="GO" id="GO:0044716">
    <property type="term" value="F:8-oxo-GDP phosphatase activity"/>
    <property type="evidence" value="ECO:0007669"/>
    <property type="project" value="TreeGrafter"/>
</dbReference>
<keyword evidence="5" id="KW-0479">Metal-binding</keyword>
<dbReference type="InterPro" id="IPR020084">
    <property type="entry name" value="NUDIX_hydrolase_CS"/>
</dbReference>
<evidence type="ECO:0000256" key="16">
    <source>
        <dbReference type="ARBA" id="ARBA00042798"/>
    </source>
</evidence>
<keyword evidence="6" id="KW-0227">DNA damage</keyword>
<evidence type="ECO:0000256" key="5">
    <source>
        <dbReference type="ARBA" id="ARBA00022723"/>
    </source>
</evidence>
<name>A0A1I7IQD1_9GAMM</name>
<keyword evidence="19" id="KW-1185">Reference proteome</keyword>
<comment type="catalytic activity">
    <reaction evidence="10">
        <text>8-oxo-dGTP + H2O = 8-oxo-dGMP + diphosphate + H(+)</text>
        <dbReference type="Rhea" id="RHEA:31575"/>
        <dbReference type="ChEBI" id="CHEBI:15377"/>
        <dbReference type="ChEBI" id="CHEBI:15378"/>
        <dbReference type="ChEBI" id="CHEBI:33019"/>
        <dbReference type="ChEBI" id="CHEBI:63224"/>
        <dbReference type="ChEBI" id="CHEBI:77896"/>
        <dbReference type="EC" id="3.6.1.55"/>
    </reaction>
</comment>
<evidence type="ECO:0000256" key="12">
    <source>
        <dbReference type="ARBA" id="ARBA00038905"/>
    </source>
</evidence>
<evidence type="ECO:0000256" key="7">
    <source>
        <dbReference type="ARBA" id="ARBA00022801"/>
    </source>
</evidence>
<dbReference type="GO" id="GO:0006281">
    <property type="term" value="P:DNA repair"/>
    <property type="evidence" value="ECO:0007669"/>
    <property type="project" value="UniProtKB-KW"/>
</dbReference>
<reference evidence="19" key="1">
    <citation type="submission" date="2016-10" db="EMBL/GenBank/DDBJ databases">
        <authorList>
            <person name="Varghese N."/>
            <person name="Submissions S."/>
        </authorList>
    </citation>
    <scope>NUCLEOTIDE SEQUENCE [LARGE SCALE GENOMIC DNA]</scope>
    <source>
        <strain evidence="19">DSM 18168</strain>
    </source>
</reference>
<keyword evidence="4" id="KW-0235">DNA replication</keyword>
<dbReference type="InterPro" id="IPR000086">
    <property type="entry name" value="NUDIX_hydrolase_dom"/>
</dbReference>
<gene>
    <name evidence="18" type="ORF">SAMN05421784_12256</name>
</gene>
<keyword evidence="8" id="KW-0460">Magnesium</keyword>
<accession>A0A1I7IQD1</accession>
<evidence type="ECO:0000256" key="10">
    <source>
        <dbReference type="ARBA" id="ARBA00035861"/>
    </source>
</evidence>
<comment type="similarity">
    <text evidence="2">Belongs to the Nudix hydrolase family.</text>
</comment>
<evidence type="ECO:0000256" key="4">
    <source>
        <dbReference type="ARBA" id="ARBA00022705"/>
    </source>
</evidence>
<dbReference type="Pfam" id="PF00293">
    <property type="entry name" value="NUDIX"/>
    <property type="match status" value="1"/>
</dbReference>
<dbReference type="GO" id="GO:0006260">
    <property type="term" value="P:DNA replication"/>
    <property type="evidence" value="ECO:0007669"/>
    <property type="project" value="UniProtKB-KW"/>
</dbReference>
<evidence type="ECO:0000256" key="6">
    <source>
        <dbReference type="ARBA" id="ARBA00022763"/>
    </source>
</evidence>
<sequence>MIRKCAAIIINNKKLLVVRKHKTSIYISPGGKIEGNETQIECLNREIQEEIGVTFINPIHFSIDYAKSIFEGESIEINSWFIDIIGDPFPCSEIIDLKWITSKEAEKMQIGSIFKDSIIPKLKNIGLIE</sequence>
<evidence type="ECO:0000256" key="11">
    <source>
        <dbReference type="ARBA" id="ARBA00036904"/>
    </source>
</evidence>
<dbReference type="AlphaFoldDB" id="A0A1I7IQD1"/>
<dbReference type="SUPFAM" id="SSF55811">
    <property type="entry name" value="Nudix"/>
    <property type="match status" value="1"/>
</dbReference>
<evidence type="ECO:0000256" key="2">
    <source>
        <dbReference type="ARBA" id="ARBA00005582"/>
    </source>
</evidence>
<dbReference type="GO" id="GO:0008413">
    <property type="term" value="F:8-oxo-7,8-dihydroguanosine triphosphate pyrophosphatase activity"/>
    <property type="evidence" value="ECO:0007669"/>
    <property type="project" value="TreeGrafter"/>
</dbReference>
<evidence type="ECO:0000256" key="13">
    <source>
        <dbReference type="ARBA" id="ARBA00040794"/>
    </source>
</evidence>
<evidence type="ECO:0000256" key="15">
    <source>
        <dbReference type="ARBA" id="ARBA00041979"/>
    </source>
</evidence>
<evidence type="ECO:0000256" key="1">
    <source>
        <dbReference type="ARBA" id="ARBA00001946"/>
    </source>
</evidence>
<evidence type="ECO:0000256" key="3">
    <source>
        <dbReference type="ARBA" id="ARBA00022457"/>
    </source>
</evidence>
<comment type="catalytic activity">
    <reaction evidence="11">
        <text>8-oxo-GTP + H2O = 8-oxo-GMP + diphosphate + H(+)</text>
        <dbReference type="Rhea" id="RHEA:67616"/>
        <dbReference type="ChEBI" id="CHEBI:15377"/>
        <dbReference type="ChEBI" id="CHEBI:15378"/>
        <dbReference type="ChEBI" id="CHEBI:33019"/>
        <dbReference type="ChEBI" id="CHEBI:143553"/>
        <dbReference type="ChEBI" id="CHEBI:145694"/>
    </reaction>
</comment>
<dbReference type="PANTHER" id="PTHR47707:SF1">
    <property type="entry name" value="NUDIX HYDROLASE FAMILY PROTEIN"/>
    <property type="match status" value="1"/>
</dbReference>
<protein>
    <recommendedName>
        <fullName evidence="13">8-oxo-dGTP diphosphatase</fullName>
        <ecNumber evidence="12">3.6.1.55</ecNumber>
    </recommendedName>
    <alternativeName>
        <fullName evidence="16">7,8-dihydro-8-oxoguanine-triphosphatase</fullName>
    </alternativeName>
    <alternativeName>
        <fullName evidence="15">Mutator protein MutT</fullName>
    </alternativeName>
    <alternativeName>
        <fullName evidence="14">dGTP pyrophosphohydrolase</fullName>
    </alternativeName>
</protein>
<keyword evidence="9" id="KW-0234">DNA repair</keyword>
<dbReference type="GO" id="GO:0044715">
    <property type="term" value="F:8-oxo-dGDP phosphatase activity"/>
    <property type="evidence" value="ECO:0007669"/>
    <property type="project" value="TreeGrafter"/>
</dbReference>
<dbReference type="EC" id="3.6.1.55" evidence="12"/>